<protein>
    <submittedName>
        <fullName evidence="8">MFS transporter</fullName>
    </submittedName>
    <submittedName>
        <fullName evidence="9">Major facilitator transporter</fullName>
    </submittedName>
</protein>
<feature type="transmembrane region" description="Helical" evidence="6">
    <location>
        <begin position="117"/>
        <end position="136"/>
    </location>
</feature>
<keyword evidence="2" id="KW-0813">Transport</keyword>
<organism evidence="9 10">
    <name type="scientific">Caballeronia grimmiae</name>
    <dbReference type="NCBI Taxonomy" id="1071679"/>
    <lineage>
        <taxon>Bacteria</taxon>
        <taxon>Pseudomonadati</taxon>
        <taxon>Pseudomonadota</taxon>
        <taxon>Betaproteobacteria</taxon>
        <taxon>Burkholderiales</taxon>
        <taxon>Burkholderiaceae</taxon>
        <taxon>Caballeronia</taxon>
    </lineage>
</organism>
<feature type="transmembrane region" description="Helical" evidence="6">
    <location>
        <begin position="374"/>
        <end position="396"/>
    </location>
</feature>
<dbReference type="STRING" id="1071679.BG57_27140"/>
<evidence type="ECO:0000256" key="4">
    <source>
        <dbReference type="ARBA" id="ARBA00022989"/>
    </source>
</evidence>
<dbReference type="OrthoDB" id="5441967at2"/>
<reference evidence="8" key="1">
    <citation type="journal article" date="2014" name="Int. J. Syst. Evol. Microbiol.">
        <title>Complete genome of a new Firmicutes species belonging to the dominant human colonic microbiota ('Ruminococcus bicirculans') reveals two chromosomes and a selective capacity to utilize plant glucans.</title>
        <authorList>
            <consortium name="NISC Comparative Sequencing Program"/>
            <person name="Wegmann U."/>
            <person name="Louis P."/>
            <person name="Goesmann A."/>
            <person name="Henrissat B."/>
            <person name="Duncan S.H."/>
            <person name="Flint H.J."/>
        </authorList>
    </citation>
    <scope>NUCLEOTIDE SEQUENCE</scope>
    <source>
        <strain evidence="8">CGMCC 1.11013</strain>
    </source>
</reference>
<proteinExistence type="predicted"/>
<evidence type="ECO:0000313" key="10">
    <source>
        <dbReference type="Proteomes" id="UP000027439"/>
    </source>
</evidence>
<dbReference type="Proteomes" id="UP000027439">
    <property type="component" value="Unassembled WGS sequence"/>
</dbReference>
<dbReference type="SUPFAM" id="SSF103473">
    <property type="entry name" value="MFS general substrate transporter"/>
    <property type="match status" value="1"/>
</dbReference>
<feature type="transmembrane region" description="Helical" evidence="6">
    <location>
        <begin position="148"/>
        <end position="171"/>
    </location>
</feature>
<evidence type="ECO:0000256" key="5">
    <source>
        <dbReference type="ARBA" id="ARBA00023136"/>
    </source>
</evidence>
<dbReference type="PROSITE" id="PS50850">
    <property type="entry name" value="MFS"/>
    <property type="match status" value="1"/>
</dbReference>
<keyword evidence="3 6" id="KW-0812">Transmembrane</keyword>
<feature type="transmembrane region" description="Helical" evidence="6">
    <location>
        <begin position="284"/>
        <end position="305"/>
    </location>
</feature>
<name>A0A069P6J4_9BURK</name>
<dbReference type="Gene3D" id="1.20.1250.20">
    <property type="entry name" value="MFS general substrate transporter like domains"/>
    <property type="match status" value="2"/>
</dbReference>
<accession>A0A069P6J4</accession>
<feature type="domain" description="Major facilitator superfamily (MFS) profile" evidence="7">
    <location>
        <begin position="24"/>
        <end position="432"/>
    </location>
</feature>
<dbReference type="eggNOG" id="COG2271">
    <property type="taxonomic scope" value="Bacteria"/>
</dbReference>
<dbReference type="Proteomes" id="UP000597138">
    <property type="component" value="Unassembled WGS sequence"/>
</dbReference>
<comment type="subcellular location">
    <subcellularLocation>
        <location evidence="1">Membrane</location>
        <topology evidence="1">Multi-pass membrane protein</topology>
    </subcellularLocation>
</comment>
<feature type="transmembrane region" description="Helical" evidence="6">
    <location>
        <begin position="317"/>
        <end position="335"/>
    </location>
</feature>
<dbReference type="RefSeq" id="WP_035962490.1">
    <property type="nucleotide sequence ID" value="NZ_BMEG01000007.1"/>
</dbReference>
<feature type="transmembrane region" description="Helical" evidence="6">
    <location>
        <begin position="183"/>
        <end position="205"/>
    </location>
</feature>
<dbReference type="CDD" id="cd17319">
    <property type="entry name" value="MFS_ExuT_GudP_like"/>
    <property type="match status" value="1"/>
</dbReference>
<dbReference type="PANTHER" id="PTHR43791:SF36">
    <property type="entry name" value="TRANSPORTER, PUTATIVE (AFU_ORTHOLOGUE AFUA_6G08340)-RELATED"/>
    <property type="match status" value="1"/>
</dbReference>
<evidence type="ECO:0000259" key="7">
    <source>
        <dbReference type="PROSITE" id="PS50850"/>
    </source>
</evidence>
<keyword evidence="11" id="KW-1185">Reference proteome</keyword>
<reference evidence="11" key="3">
    <citation type="journal article" date="2019" name="Int. J. Syst. Evol. Microbiol.">
        <title>The Global Catalogue of Microorganisms (GCM) 10K type strain sequencing project: providing services to taxonomists for standard genome sequencing and annotation.</title>
        <authorList>
            <consortium name="The Broad Institute Genomics Platform"/>
            <consortium name="The Broad Institute Genome Sequencing Center for Infectious Disease"/>
            <person name="Wu L."/>
            <person name="Ma J."/>
        </authorList>
    </citation>
    <scope>NUCLEOTIDE SEQUENCE [LARGE SCALE GENOMIC DNA]</scope>
    <source>
        <strain evidence="11">CGMCC 1.11013</strain>
    </source>
</reference>
<evidence type="ECO:0000313" key="9">
    <source>
        <dbReference type="EMBL" id="KDR35524.1"/>
    </source>
</evidence>
<evidence type="ECO:0000256" key="2">
    <source>
        <dbReference type="ARBA" id="ARBA00022448"/>
    </source>
</evidence>
<comment type="caution">
    <text evidence="9">The sequence shown here is derived from an EMBL/GenBank/DDBJ whole genome shotgun (WGS) entry which is preliminary data.</text>
</comment>
<evidence type="ECO:0000256" key="1">
    <source>
        <dbReference type="ARBA" id="ARBA00004141"/>
    </source>
</evidence>
<dbReference type="Pfam" id="PF07690">
    <property type="entry name" value="MFS_1"/>
    <property type="match status" value="1"/>
</dbReference>
<dbReference type="InterPro" id="IPR011701">
    <property type="entry name" value="MFS"/>
</dbReference>
<dbReference type="GO" id="GO:0016020">
    <property type="term" value="C:membrane"/>
    <property type="evidence" value="ECO:0007669"/>
    <property type="project" value="UniProtKB-SubCell"/>
</dbReference>
<dbReference type="PANTHER" id="PTHR43791">
    <property type="entry name" value="PERMEASE-RELATED"/>
    <property type="match status" value="1"/>
</dbReference>
<keyword evidence="4 6" id="KW-1133">Transmembrane helix</keyword>
<gene>
    <name evidence="9" type="ORF">BG57_27140</name>
    <name evidence="8" type="ORF">GCM10010985_40470</name>
</gene>
<reference evidence="9 10" key="2">
    <citation type="submission" date="2014-03" db="EMBL/GenBank/DDBJ databases">
        <title>Draft Genome Sequences of Four Burkholderia Strains.</title>
        <authorList>
            <person name="Liu X.Y."/>
            <person name="Li C.X."/>
            <person name="Xu J.H."/>
        </authorList>
    </citation>
    <scope>NUCLEOTIDE SEQUENCE [LARGE SCALE GENOMIC DNA]</scope>
    <source>
        <strain evidence="9 10">R27</strain>
    </source>
</reference>
<evidence type="ECO:0000256" key="3">
    <source>
        <dbReference type="ARBA" id="ARBA00022692"/>
    </source>
</evidence>
<dbReference type="AlphaFoldDB" id="A0A069P6J4"/>
<dbReference type="GO" id="GO:0022857">
    <property type="term" value="F:transmembrane transporter activity"/>
    <property type="evidence" value="ECO:0007669"/>
    <property type="project" value="InterPro"/>
</dbReference>
<feature type="transmembrane region" description="Helical" evidence="6">
    <location>
        <begin position="341"/>
        <end position="362"/>
    </location>
</feature>
<keyword evidence="5 6" id="KW-0472">Membrane</keyword>
<dbReference type="EMBL" id="JFHE01000006">
    <property type="protein sequence ID" value="KDR35524.1"/>
    <property type="molecule type" value="Genomic_DNA"/>
</dbReference>
<feature type="transmembrane region" description="Helical" evidence="6">
    <location>
        <begin position="251"/>
        <end position="272"/>
    </location>
</feature>
<sequence length="453" mass="48604">MTPNPGSFDAPDAEQTYGKITRRLIPFLFLCYVFAFLDRINIGIAQLDMKHDVGFSDLTYSIGAGIFFLGYVLMEVPSNLLLARIGVKRTFSRIMILWGVIAAGTAFVTLPSHLYTVRFFLGLAEAGLYPGVIFYLTRWYPVERRAKVIAIFTCATGIAGLFGGPLSGALMTYFNGYAGLHGWQWMFIVQGLPASVLGVMAYFYLQDGPEQAKWLTQAEKNLVLRDIRKTSSVSATHAEHTFSRALRDFRVYVMGFVWFTQIAGVFAIGFWLPTLIKSAGVTSSLAIGCYSAIPYFVSWVALVTLNRHSDRTMERRWHCAIPMVCGAAGLVIAAFTTGNLALSLVALSIATAGILAPNPLIWAISTDYIRGSGAAGGVAMINCLGLLGGFVSPMIIGSIKTLTNSMVGGLGAIALLMVLGAIAAVRLAPVTSAAAAKEESRAEGGATVADATL</sequence>
<reference evidence="8" key="4">
    <citation type="submission" date="2024-05" db="EMBL/GenBank/DDBJ databases">
        <authorList>
            <person name="Sun Q."/>
            <person name="Zhou Y."/>
        </authorList>
    </citation>
    <scope>NUCLEOTIDE SEQUENCE</scope>
    <source>
        <strain evidence="8">CGMCC 1.11013</strain>
    </source>
</reference>
<evidence type="ECO:0000313" key="8">
    <source>
        <dbReference type="EMBL" id="GGD81923.1"/>
    </source>
</evidence>
<dbReference type="InterPro" id="IPR020846">
    <property type="entry name" value="MFS_dom"/>
</dbReference>
<evidence type="ECO:0000256" key="6">
    <source>
        <dbReference type="SAM" id="Phobius"/>
    </source>
</evidence>
<feature type="transmembrane region" description="Helical" evidence="6">
    <location>
        <begin position="62"/>
        <end position="82"/>
    </location>
</feature>
<evidence type="ECO:0000313" key="11">
    <source>
        <dbReference type="Proteomes" id="UP000597138"/>
    </source>
</evidence>
<feature type="transmembrane region" description="Helical" evidence="6">
    <location>
        <begin position="24"/>
        <end position="42"/>
    </location>
</feature>
<dbReference type="EMBL" id="BMEG01000007">
    <property type="protein sequence ID" value="GGD81923.1"/>
    <property type="molecule type" value="Genomic_DNA"/>
</dbReference>
<feature type="transmembrane region" description="Helical" evidence="6">
    <location>
        <begin position="408"/>
        <end position="428"/>
    </location>
</feature>
<dbReference type="InterPro" id="IPR036259">
    <property type="entry name" value="MFS_trans_sf"/>
</dbReference>
<dbReference type="FunFam" id="1.20.1250.20:FF:000018">
    <property type="entry name" value="MFS transporter permease"/>
    <property type="match status" value="1"/>
</dbReference>
<feature type="transmembrane region" description="Helical" evidence="6">
    <location>
        <begin position="94"/>
        <end position="111"/>
    </location>
</feature>